<keyword evidence="9" id="KW-1185">Reference proteome</keyword>
<dbReference type="InterPro" id="IPR000917">
    <property type="entry name" value="Sulfatase_N"/>
</dbReference>
<dbReference type="RefSeq" id="WP_249862305.1">
    <property type="nucleotide sequence ID" value="NZ_CP027059.1"/>
</dbReference>
<dbReference type="InterPro" id="IPR050448">
    <property type="entry name" value="OpgB/LTA_synthase_biosynth"/>
</dbReference>
<keyword evidence="4" id="KW-0812">Transmembrane</keyword>
<comment type="subcellular location">
    <subcellularLocation>
        <location evidence="1">Cell membrane</location>
        <topology evidence="1">Multi-pass membrane protein</topology>
    </subcellularLocation>
</comment>
<evidence type="ECO:0000313" key="9">
    <source>
        <dbReference type="Proteomes" id="UP001057134"/>
    </source>
</evidence>
<dbReference type="InterPro" id="IPR013783">
    <property type="entry name" value="Ig-like_fold"/>
</dbReference>
<dbReference type="Gene3D" id="2.60.40.10">
    <property type="entry name" value="Immunoglobulins"/>
    <property type="match status" value="1"/>
</dbReference>
<evidence type="ECO:0000256" key="2">
    <source>
        <dbReference type="ARBA" id="ARBA00004936"/>
    </source>
</evidence>
<name>A0ABY4RY66_9BACL</name>
<dbReference type="CDD" id="cd16015">
    <property type="entry name" value="LTA_synthase"/>
    <property type="match status" value="1"/>
</dbReference>
<dbReference type="SUPFAM" id="SSF53649">
    <property type="entry name" value="Alkaline phosphatase-like"/>
    <property type="match status" value="1"/>
</dbReference>
<evidence type="ECO:0000256" key="4">
    <source>
        <dbReference type="ARBA" id="ARBA00022692"/>
    </source>
</evidence>
<keyword evidence="3" id="KW-1003">Cell membrane</keyword>
<proteinExistence type="predicted"/>
<gene>
    <name evidence="8" type="ORF">SK3146_06093</name>
</gene>
<evidence type="ECO:0000256" key="6">
    <source>
        <dbReference type="ARBA" id="ARBA00023136"/>
    </source>
</evidence>
<reference evidence="8" key="2">
    <citation type="journal article" date="2021" name="J Anim Sci Technol">
        <title>Complete genome sequence of Paenibacillus konkukensis sp. nov. SK3146 as a potential probiotic strain.</title>
        <authorList>
            <person name="Jung H.I."/>
            <person name="Park S."/>
            <person name="Niu K.M."/>
            <person name="Lee S.W."/>
            <person name="Kothari D."/>
            <person name="Yi K.J."/>
            <person name="Kim S.K."/>
        </authorList>
    </citation>
    <scope>NUCLEOTIDE SEQUENCE</scope>
    <source>
        <strain evidence="8">SK3146</strain>
    </source>
</reference>
<keyword evidence="6" id="KW-0472">Membrane</keyword>
<evidence type="ECO:0000259" key="7">
    <source>
        <dbReference type="Pfam" id="PF00884"/>
    </source>
</evidence>
<dbReference type="EMBL" id="CP027059">
    <property type="protein sequence ID" value="UQZ86800.1"/>
    <property type="molecule type" value="Genomic_DNA"/>
</dbReference>
<feature type="domain" description="Sulfatase N-terminal" evidence="7">
    <location>
        <begin position="63"/>
        <end position="358"/>
    </location>
</feature>
<dbReference type="Pfam" id="PF00884">
    <property type="entry name" value="Sulfatase"/>
    <property type="match status" value="1"/>
</dbReference>
<protein>
    <submittedName>
        <fullName evidence="8">Sulfatase</fullName>
    </submittedName>
</protein>
<dbReference type="Gene3D" id="3.40.720.10">
    <property type="entry name" value="Alkaline Phosphatase, subunit A"/>
    <property type="match status" value="1"/>
</dbReference>
<accession>A0ABY4RY66</accession>
<organism evidence="8 9">
    <name type="scientific">Paenibacillus konkukensis</name>
    <dbReference type="NCBI Taxonomy" id="2020716"/>
    <lineage>
        <taxon>Bacteria</taxon>
        <taxon>Bacillati</taxon>
        <taxon>Bacillota</taxon>
        <taxon>Bacilli</taxon>
        <taxon>Bacillales</taxon>
        <taxon>Paenibacillaceae</taxon>
        <taxon>Paenibacillus</taxon>
    </lineage>
</organism>
<evidence type="ECO:0000256" key="5">
    <source>
        <dbReference type="ARBA" id="ARBA00022989"/>
    </source>
</evidence>
<evidence type="ECO:0000313" key="8">
    <source>
        <dbReference type="EMBL" id="UQZ86800.1"/>
    </source>
</evidence>
<keyword evidence="5" id="KW-1133">Transmembrane helix</keyword>
<evidence type="ECO:0000256" key="3">
    <source>
        <dbReference type="ARBA" id="ARBA00022475"/>
    </source>
</evidence>
<dbReference type="PANTHER" id="PTHR47371:SF3">
    <property type="entry name" value="PHOSPHOGLYCEROL TRANSFERASE I"/>
    <property type="match status" value="1"/>
</dbReference>
<dbReference type="Proteomes" id="UP001057134">
    <property type="component" value="Chromosome"/>
</dbReference>
<comment type="pathway">
    <text evidence="2">Cell wall biogenesis; lipoteichoic acid biosynthesis.</text>
</comment>
<sequence>MSFNLRRYPPWARWTALIAAAGLLAVLRSSSPWEEPEEPDPRKPLQLEISTEDWSREQLSRDPNVIVVLSEAFWDPTVIEGLSFSRDPIPTFHALQEKYTNGRLLSPQFGGGTANVELEVLTGNSMRFLPEGSIAYEQFIKKDVDSLASILGRRQYTSTVISPFYNWYFDSRNVYRHFGFSRFISFEFFNPNEYVGPYIGDHAVAKRIIEQSSLSEGPDFIFANTMENHYHYFANKFKSNTIDIKDTNGNMSLEALAILETYAQGASGADAMLHELVEHYSRVKEPTIIVFFGDHLPFLEKDYFVYRESRYISGENDPDFLDKMYSTPVLVWNNYLPQNKETLHMSPSFLGPYVLHLAKLAGSGYTDFLYDLYKRIPIIPPKSYYEAMNIREADLAEYEARQRQILALDEQAPDESAAPANDANYTMGYGAPSIASVSPASIRAGDGKLPDLRKSASVTVRGGKFGIGTIVFADGRPLPTTWLSEEAVTAEIPKNMYDKPGSLELQVKVVDEKETVLAESQVYLLSVTNQKP</sequence>
<dbReference type="InterPro" id="IPR017850">
    <property type="entry name" value="Alkaline_phosphatase_core_sf"/>
</dbReference>
<dbReference type="PANTHER" id="PTHR47371">
    <property type="entry name" value="LIPOTEICHOIC ACID SYNTHASE"/>
    <property type="match status" value="1"/>
</dbReference>
<reference evidence="8" key="1">
    <citation type="submission" date="2018-02" db="EMBL/GenBank/DDBJ databases">
        <authorList>
            <person name="Kim S.-K."/>
            <person name="Jung H.-I."/>
            <person name="Lee S.-W."/>
        </authorList>
    </citation>
    <scope>NUCLEOTIDE SEQUENCE</scope>
    <source>
        <strain evidence="8">SK3146</strain>
    </source>
</reference>
<evidence type="ECO:0000256" key="1">
    <source>
        <dbReference type="ARBA" id="ARBA00004651"/>
    </source>
</evidence>